<dbReference type="EMBL" id="JWIR02000022">
    <property type="protein sequence ID" value="KKB41440.1"/>
    <property type="molecule type" value="Genomic_DNA"/>
</dbReference>
<organism evidence="2 3">
    <name type="scientific">Bacillus thermotolerans</name>
    <name type="common">Quasibacillus thermotolerans</name>
    <dbReference type="NCBI Taxonomy" id="1221996"/>
    <lineage>
        <taxon>Bacteria</taxon>
        <taxon>Bacillati</taxon>
        <taxon>Bacillota</taxon>
        <taxon>Bacilli</taxon>
        <taxon>Bacillales</taxon>
        <taxon>Bacillaceae</taxon>
        <taxon>Bacillus</taxon>
    </lineage>
</organism>
<feature type="transmembrane region" description="Helical" evidence="1">
    <location>
        <begin position="133"/>
        <end position="157"/>
    </location>
</feature>
<dbReference type="RefSeq" id="WP_039230873.1">
    <property type="nucleotide sequence ID" value="NZ_JWIQ02000010.1"/>
</dbReference>
<dbReference type="Proteomes" id="UP000031563">
    <property type="component" value="Unassembled WGS sequence"/>
</dbReference>
<sequence>MLQEWLVEFLAGLGKLFIHPLFYFSFLLAFIAGMFRVSRERKDFQTRVYDIYQEIRYILPSSLLIGLLLSVVTLVLGLTLPIELLNMIAAVTVIFSLVGFRLLSPAWTVGAAVLLFYAAETLGYSFIPDQALSFEGMLVTVVLLMALLVITEGLLMIKQGWQGTSPRLTKSPRGLKVGMQLAQRLWLVPVFMVLPAGDLPSFASWWPVVSIGAEAYALIWFPFLVGFAQLIKSTLPELAVKATGKSVITLGIASLVLAVAAYWLPLLAVASAVLVILGRIWISWRHYSYESNHPYFFTKQPMGLMIIGILPNTPARKLDLKIGEIVHKVNGIAVRSENQFYEALQKNAAYCKLEVVDVNGQNRFVQGSLYAGEHHELGLLFVEEESEYILGEN</sequence>
<feature type="transmembrane region" description="Helical" evidence="1">
    <location>
        <begin position="107"/>
        <end position="127"/>
    </location>
</feature>
<feature type="transmembrane region" description="Helical" evidence="1">
    <location>
        <begin position="203"/>
        <end position="226"/>
    </location>
</feature>
<dbReference type="GO" id="GO:0051301">
    <property type="term" value="P:cell division"/>
    <property type="evidence" value="ECO:0007669"/>
    <property type="project" value="UniProtKB-KW"/>
</dbReference>
<keyword evidence="2" id="KW-0131">Cell cycle</keyword>
<dbReference type="InterPro" id="IPR036034">
    <property type="entry name" value="PDZ_sf"/>
</dbReference>
<accession>A0A0F5I0A6</accession>
<keyword evidence="3" id="KW-1185">Reference proteome</keyword>
<reference evidence="2" key="1">
    <citation type="submission" date="2015-02" db="EMBL/GenBank/DDBJ databases">
        <title>Genome Assembly of Bacillaceae bacterium MTCC 8252.</title>
        <authorList>
            <person name="Verma A."/>
            <person name="Khatri I."/>
            <person name="Mual P."/>
            <person name="Subramanian S."/>
            <person name="Krishnamurthi S."/>
        </authorList>
    </citation>
    <scope>NUCLEOTIDE SEQUENCE [LARGE SCALE GENOMIC DNA]</scope>
    <source>
        <strain evidence="2">MTCC 8252</strain>
    </source>
</reference>
<keyword evidence="1" id="KW-1133">Transmembrane helix</keyword>
<dbReference type="Gene3D" id="2.30.42.10">
    <property type="match status" value="1"/>
</dbReference>
<gene>
    <name evidence="2" type="ORF">QY95_00759</name>
</gene>
<dbReference type="AlphaFoldDB" id="A0A0F5I821"/>
<evidence type="ECO:0000313" key="2">
    <source>
        <dbReference type="EMBL" id="KKB41440.1"/>
    </source>
</evidence>
<dbReference type="STRING" id="1221996.QY95_00759"/>
<proteinExistence type="predicted"/>
<protein>
    <submittedName>
        <fullName evidence="2">Cell division topological determinant MinJ</fullName>
    </submittedName>
</protein>
<evidence type="ECO:0000313" key="3">
    <source>
        <dbReference type="Proteomes" id="UP000031563"/>
    </source>
</evidence>
<dbReference type="SUPFAM" id="SSF50156">
    <property type="entry name" value="PDZ domain-like"/>
    <property type="match status" value="1"/>
</dbReference>
<accession>A0A0F5I821</accession>
<comment type="caution">
    <text evidence="2">The sequence shown here is derived from an EMBL/GenBank/DDBJ whole genome shotgun (WGS) entry which is preliminary data.</text>
</comment>
<keyword evidence="2" id="KW-0132">Cell division</keyword>
<evidence type="ECO:0000256" key="1">
    <source>
        <dbReference type="SAM" id="Phobius"/>
    </source>
</evidence>
<feature type="transmembrane region" description="Helical" evidence="1">
    <location>
        <begin position="20"/>
        <end position="37"/>
    </location>
</feature>
<keyword evidence="1" id="KW-0472">Membrane</keyword>
<feature type="transmembrane region" description="Helical" evidence="1">
    <location>
        <begin position="57"/>
        <end position="78"/>
    </location>
</feature>
<name>A0A0F5I821_BACTR</name>
<keyword evidence="1" id="KW-0812">Transmembrane</keyword>
<dbReference type="OrthoDB" id="198399at2"/>